<evidence type="ECO:0000256" key="4">
    <source>
        <dbReference type="ARBA" id="ARBA00023315"/>
    </source>
</evidence>
<evidence type="ECO:0000259" key="6">
    <source>
        <dbReference type="SMART" id="SM00563"/>
    </source>
</evidence>
<comment type="similarity">
    <text evidence="2 5">Belongs to the 1-acyl-sn-glycerol-3-phosphate acyltransferase family.</text>
</comment>
<gene>
    <name evidence="7" type="primary">AGPAT2</name>
    <name evidence="7" type="ORF">Ciccas_006713</name>
</gene>
<comment type="pathway">
    <text evidence="1">Phospholipid metabolism; CDP-diacylglycerol biosynthesis; CDP-diacylglycerol from sn-glycerol 3-phosphate: step 2/3.</text>
</comment>
<protein>
    <recommendedName>
        <fullName evidence="5">1-acyl-sn-glycerol-3-phosphate acyltransferase</fullName>
        <ecNumber evidence="5">2.3.1.51</ecNumber>
    </recommendedName>
</protein>
<dbReference type="EC" id="2.3.1.51" evidence="5"/>
<organism evidence="7 8">
    <name type="scientific">Cichlidogyrus casuarinus</name>
    <dbReference type="NCBI Taxonomy" id="1844966"/>
    <lineage>
        <taxon>Eukaryota</taxon>
        <taxon>Metazoa</taxon>
        <taxon>Spiralia</taxon>
        <taxon>Lophotrochozoa</taxon>
        <taxon>Platyhelminthes</taxon>
        <taxon>Monogenea</taxon>
        <taxon>Monopisthocotylea</taxon>
        <taxon>Dactylogyridea</taxon>
        <taxon>Ancyrocephalidae</taxon>
        <taxon>Cichlidogyrus</taxon>
    </lineage>
</organism>
<evidence type="ECO:0000256" key="3">
    <source>
        <dbReference type="ARBA" id="ARBA00022679"/>
    </source>
</evidence>
<accession>A0ABD2Q511</accession>
<proteinExistence type="inferred from homology"/>
<dbReference type="InterPro" id="IPR002123">
    <property type="entry name" value="Plipid/glycerol_acylTrfase"/>
</dbReference>
<dbReference type="SMART" id="SM00563">
    <property type="entry name" value="PlsC"/>
    <property type="match status" value="1"/>
</dbReference>
<feature type="domain" description="Phospholipid/glycerol acyltransferase" evidence="6">
    <location>
        <begin position="41"/>
        <end position="156"/>
    </location>
</feature>
<dbReference type="GO" id="GO:0003841">
    <property type="term" value="F:1-acylglycerol-3-phosphate O-acyltransferase activity"/>
    <property type="evidence" value="ECO:0007669"/>
    <property type="project" value="UniProtKB-UniRule"/>
</dbReference>
<evidence type="ECO:0000256" key="1">
    <source>
        <dbReference type="ARBA" id="ARBA00004728"/>
    </source>
</evidence>
<keyword evidence="5" id="KW-0443">Lipid metabolism</keyword>
<name>A0ABD2Q511_9PLAT</name>
<reference evidence="7 8" key="1">
    <citation type="submission" date="2024-11" db="EMBL/GenBank/DDBJ databases">
        <title>Adaptive evolution of stress response genes in parasites aligns with host niche diversity.</title>
        <authorList>
            <person name="Hahn C."/>
            <person name="Resl P."/>
        </authorList>
    </citation>
    <scope>NUCLEOTIDE SEQUENCE [LARGE SCALE GENOMIC DNA]</scope>
    <source>
        <strain evidence="7">EGGRZ-B1_66</strain>
        <tissue evidence="7">Body</tissue>
    </source>
</reference>
<evidence type="ECO:0000256" key="5">
    <source>
        <dbReference type="RuleBase" id="RU361267"/>
    </source>
</evidence>
<keyword evidence="5" id="KW-0444">Lipid biosynthesis</keyword>
<dbReference type="PANTHER" id="PTHR10434">
    <property type="entry name" value="1-ACYL-SN-GLYCEROL-3-PHOSPHATE ACYLTRANSFERASE"/>
    <property type="match status" value="1"/>
</dbReference>
<keyword evidence="5" id="KW-0594">Phospholipid biosynthesis</keyword>
<dbReference type="GO" id="GO:0008654">
    <property type="term" value="P:phospholipid biosynthetic process"/>
    <property type="evidence" value="ECO:0007669"/>
    <property type="project" value="UniProtKB-KW"/>
</dbReference>
<dbReference type="NCBIfam" id="TIGR00530">
    <property type="entry name" value="AGP_acyltrn"/>
    <property type="match status" value="1"/>
</dbReference>
<dbReference type="Proteomes" id="UP001626550">
    <property type="component" value="Unassembled WGS sequence"/>
</dbReference>
<dbReference type="PANTHER" id="PTHR10434:SF11">
    <property type="entry name" value="1-ACYL-SN-GLYCEROL-3-PHOSPHATE ACYLTRANSFERASE"/>
    <property type="match status" value="1"/>
</dbReference>
<keyword evidence="3 5" id="KW-0808">Transferase</keyword>
<sequence length="221" mass="25052">MESALFSFESRRPVHRLSLAIFIGMNTEYVDRHNFDPTKPCIIIPNHQSLLDPLIMADLWPKRCCTIMKESLKYSGPFGILAILGNTYFINRKNSKKSVEVLNQAAEFLKQNNCSIFIFPEGTRGDGLKILPLKKGAFHMAVQTGYPIQPIVVSSVLNFLSHSEFKFTQSNPKVYVLPQISTIGKTVDDIPDLMVKTRDSMRAVFDKTVPKNYLHLTKKSD</sequence>
<keyword evidence="5" id="KW-1208">Phospholipid metabolism</keyword>
<comment type="domain">
    <text evidence="5">The HXXXXD motif is essential for acyltransferase activity and may constitute the binding site for the phosphate moiety of the glycerol-3-phosphate.</text>
</comment>
<dbReference type="SUPFAM" id="SSF69593">
    <property type="entry name" value="Glycerol-3-phosphate (1)-acyltransferase"/>
    <property type="match status" value="1"/>
</dbReference>
<dbReference type="EMBL" id="JBJKFK010000937">
    <property type="protein sequence ID" value="KAL3314664.1"/>
    <property type="molecule type" value="Genomic_DNA"/>
</dbReference>
<dbReference type="AlphaFoldDB" id="A0ABD2Q511"/>
<dbReference type="CDD" id="cd07989">
    <property type="entry name" value="LPLAT_AGPAT-like"/>
    <property type="match status" value="1"/>
</dbReference>
<comment type="caution">
    <text evidence="7">The sequence shown here is derived from an EMBL/GenBank/DDBJ whole genome shotgun (WGS) entry which is preliminary data.</text>
</comment>
<evidence type="ECO:0000313" key="8">
    <source>
        <dbReference type="Proteomes" id="UP001626550"/>
    </source>
</evidence>
<keyword evidence="4 5" id="KW-0012">Acyltransferase</keyword>
<dbReference type="InterPro" id="IPR004552">
    <property type="entry name" value="AGP_acyltrans"/>
</dbReference>
<dbReference type="Pfam" id="PF01553">
    <property type="entry name" value="Acyltransferase"/>
    <property type="match status" value="1"/>
</dbReference>
<evidence type="ECO:0000256" key="2">
    <source>
        <dbReference type="ARBA" id="ARBA00008655"/>
    </source>
</evidence>
<keyword evidence="8" id="KW-1185">Reference proteome</keyword>
<evidence type="ECO:0000313" key="7">
    <source>
        <dbReference type="EMBL" id="KAL3314664.1"/>
    </source>
</evidence>
<comment type="catalytic activity">
    <reaction evidence="5">
        <text>a 1-acyl-sn-glycero-3-phosphate + an acyl-CoA = a 1,2-diacyl-sn-glycero-3-phosphate + CoA</text>
        <dbReference type="Rhea" id="RHEA:19709"/>
        <dbReference type="ChEBI" id="CHEBI:57287"/>
        <dbReference type="ChEBI" id="CHEBI:57970"/>
        <dbReference type="ChEBI" id="CHEBI:58342"/>
        <dbReference type="ChEBI" id="CHEBI:58608"/>
        <dbReference type="EC" id="2.3.1.51"/>
    </reaction>
</comment>